<proteinExistence type="predicted"/>
<dbReference type="GO" id="GO:0043565">
    <property type="term" value="F:sequence-specific DNA binding"/>
    <property type="evidence" value="ECO:0007669"/>
    <property type="project" value="TreeGrafter"/>
</dbReference>
<dbReference type="GO" id="GO:0006313">
    <property type="term" value="P:DNA transposition"/>
    <property type="evidence" value="ECO:0007669"/>
    <property type="project" value="InterPro"/>
</dbReference>
<dbReference type="NCBIfam" id="NF047646">
    <property type="entry name" value="REP_Tyr_transpos"/>
    <property type="match status" value="1"/>
</dbReference>
<dbReference type="InterPro" id="IPR036515">
    <property type="entry name" value="Transposase_17_sf"/>
</dbReference>
<sequence>MPDYRRYRVPGGTYFFTVNLLERHSNDLLIRHIDVLRHVVRETRKRWPFHIDAWVVLPEHLHCVWTLPAGDDDNSNRWRVIKQSFSKALPATERRSSVRLARGERGIWQRRFWDHIIRDETDYAAHVEYCHINPVKHGLVMRVADWPYSTFHQYVERGIYPLDWASFPSIHSVAGERG</sequence>
<gene>
    <name evidence="2" type="ORF">DM484_04275</name>
</gene>
<organism evidence="2 3">
    <name type="scientific">Candidatus Methylumidiphilus alinenensis</name>
    <dbReference type="NCBI Taxonomy" id="2202197"/>
    <lineage>
        <taxon>Bacteria</taxon>
        <taxon>Pseudomonadati</taxon>
        <taxon>Pseudomonadota</taxon>
        <taxon>Gammaproteobacteria</taxon>
        <taxon>Methylococcales</taxon>
        <taxon>Candidatus Methylumidiphilus</taxon>
    </lineage>
</organism>
<dbReference type="AlphaFoldDB" id="A0A2W4RPW1"/>
<dbReference type="GO" id="GO:0004803">
    <property type="term" value="F:transposase activity"/>
    <property type="evidence" value="ECO:0007669"/>
    <property type="project" value="InterPro"/>
</dbReference>
<dbReference type="InterPro" id="IPR052715">
    <property type="entry name" value="RAYT_transposase"/>
</dbReference>
<name>A0A2W4RPW1_9GAMM</name>
<comment type="caution">
    <text evidence="2">The sequence shown here is derived from an EMBL/GenBank/DDBJ whole genome shotgun (WGS) entry which is preliminary data.</text>
</comment>
<feature type="domain" description="Transposase IS200-like" evidence="1">
    <location>
        <begin position="9"/>
        <end position="133"/>
    </location>
</feature>
<dbReference type="SMART" id="SM01321">
    <property type="entry name" value="Y1_Tnp"/>
    <property type="match status" value="1"/>
</dbReference>
<dbReference type="PANTHER" id="PTHR36966">
    <property type="entry name" value="REP-ASSOCIATED TYROSINE TRANSPOSASE"/>
    <property type="match status" value="1"/>
</dbReference>
<dbReference type="InterPro" id="IPR002686">
    <property type="entry name" value="Transposase_17"/>
</dbReference>
<reference evidence="2 3" key="1">
    <citation type="journal article" date="2018" name="Aquat. Microb. Ecol.">
        <title>Gammaproteobacterial methanotrophs dominate.</title>
        <authorList>
            <person name="Rissanen A.J."/>
            <person name="Saarenheimo J."/>
            <person name="Tiirola M."/>
            <person name="Peura S."/>
            <person name="Aalto S.L."/>
            <person name="Karvinen A."/>
            <person name="Nykanen H."/>
        </authorList>
    </citation>
    <scope>NUCLEOTIDE SEQUENCE [LARGE SCALE GENOMIC DNA]</scope>
    <source>
        <strain evidence="2">AMbin10</strain>
    </source>
</reference>
<dbReference type="Proteomes" id="UP000249396">
    <property type="component" value="Unassembled WGS sequence"/>
</dbReference>
<evidence type="ECO:0000313" key="3">
    <source>
        <dbReference type="Proteomes" id="UP000249396"/>
    </source>
</evidence>
<dbReference type="Gene3D" id="3.30.70.1290">
    <property type="entry name" value="Transposase IS200-like"/>
    <property type="match status" value="1"/>
</dbReference>
<dbReference type="PANTHER" id="PTHR36966:SF1">
    <property type="entry name" value="REP-ASSOCIATED TYROSINE TRANSPOSASE"/>
    <property type="match status" value="1"/>
</dbReference>
<protein>
    <submittedName>
        <fullName evidence="2">Transposase</fullName>
    </submittedName>
</protein>
<accession>A0A2W4RPW1</accession>
<evidence type="ECO:0000313" key="2">
    <source>
        <dbReference type="EMBL" id="PZN83489.1"/>
    </source>
</evidence>
<evidence type="ECO:0000259" key="1">
    <source>
        <dbReference type="SMART" id="SM01321"/>
    </source>
</evidence>
<dbReference type="SUPFAM" id="SSF143422">
    <property type="entry name" value="Transposase IS200-like"/>
    <property type="match status" value="1"/>
</dbReference>
<dbReference type="EMBL" id="QJPH01000186">
    <property type="protein sequence ID" value="PZN83489.1"/>
    <property type="molecule type" value="Genomic_DNA"/>
</dbReference>